<name>A0A0V0QQN6_PSEPJ</name>
<protein>
    <submittedName>
        <fullName evidence="2">Uncharacterized protein</fullName>
    </submittedName>
</protein>
<dbReference type="OrthoDB" id="295355at2759"/>
<dbReference type="PANTHER" id="PTHR28661">
    <property type="entry name" value="SJOEGREN SYNDROME NUCLEAR AUTOANTIGEN 1"/>
    <property type="match status" value="1"/>
</dbReference>
<reference evidence="2 3" key="1">
    <citation type="journal article" date="2015" name="Sci. Rep.">
        <title>Genome of the facultative scuticociliatosis pathogen Pseudocohnilembus persalinus provides insight into its virulence through horizontal gene transfer.</title>
        <authorList>
            <person name="Xiong J."/>
            <person name="Wang G."/>
            <person name="Cheng J."/>
            <person name="Tian M."/>
            <person name="Pan X."/>
            <person name="Warren A."/>
            <person name="Jiang C."/>
            <person name="Yuan D."/>
            <person name="Miao W."/>
        </authorList>
    </citation>
    <scope>NUCLEOTIDE SEQUENCE [LARGE SCALE GENOMIC DNA]</scope>
    <source>
        <strain evidence="2">36N120E</strain>
    </source>
</reference>
<dbReference type="Proteomes" id="UP000054937">
    <property type="component" value="Unassembled WGS sequence"/>
</dbReference>
<dbReference type="PANTHER" id="PTHR28661:SF1">
    <property type="entry name" value="MICROTUBULE NUCLEATION FACTOR SSNA1"/>
    <property type="match status" value="1"/>
</dbReference>
<evidence type="ECO:0000313" key="3">
    <source>
        <dbReference type="Proteomes" id="UP000054937"/>
    </source>
</evidence>
<keyword evidence="1" id="KW-0175">Coiled coil</keyword>
<accession>A0A0V0QQN6</accession>
<evidence type="ECO:0000313" key="2">
    <source>
        <dbReference type="EMBL" id="KRX04595.1"/>
    </source>
</evidence>
<dbReference type="EMBL" id="LDAU01000114">
    <property type="protein sequence ID" value="KRX04595.1"/>
    <property type="molecule type" value="Genomic_DNA"/>
</dbReference>
<dbReference type="InterPro" id="IPR033362">
    <property type="entry name" value="SSNA1_fam"/>
</dbReference>
<comment type="caution">
    <text evidence="2">The sequence shown here is derived from an EMBL/GenBank/DDBJ whole genome shotgun (WGS) entry which is preliminary data.</text>
</comment>
<dbReference type="AlphaFoldDB" id="A0A0V0QQN6"/>
<dbReference type="InParanoid" id="A0A0V0QQN6"/>
<dbReference type="GO" id="GO:0036064">
    <property type="term" value="C:ciliary basal body"/>
    <property type="evidence" value="ECO:0007669"/>
    <property type="project" value="TreeGrafter"/>
</dbReference>
<proteinExistence type="predicted"/>
<dbReference type="OMA" id="ETKNEYD"/>
<gene>
    <name evidence="2" type="ORF">PPERSA_04410</name>
</gene>
<evidence type="ECO:0000256" key="1">
    <source>
        <dbReference type="SAM" id="Coils"/>
    </source>
</evidence>
<organism evidence="2 3">
    <name type="scientific">Pseudocohnilembus persalinus</name>
    <name type="common">Ciliate</name>
    <dbReference type="NCBI Taxonomy" id="266149"/>
    <lineage>
        <taxon>Eukaryota</taxon>
        <taxon>Sar</taxon>
        <taxon>Alveolata</taxon>
        <taxon>Ciliophora</taxon>
        <taxon>Intramacronucleata</taxon>
        <taxon>Oligohymenophorea</taxon>
        <taxon>Scuticociliatia</taxon>
        <taxon>Philasterida</taxon>
        <taxon>Pseudocohnilembidae</taxon>
        <taxon>Pseudocohnilembus</taxon>
    </lineage>
</organism>
<sequence length="106" mass="12623">MQNQGVALQQNVGDLALAIQTMRENKYILQEQINNEEEERERVQKELLILNNRLENINELLQKNENEKIELERTIQNTDETRIKILESYRSLLNVLQKESTHHLKN</sequence>
<keyword evidence="3" id="KW-1185">Reference proteome</keyword>
<feature type="coiled-coil region" evidence="1">
    <location>
        <begin position="19"/>
        <end position="81"/>
    </location>
</feature>